<dbReference type="Gene3D" id="3.40.50.410">
    <property type="entry name" value="von Willebrand factor, type A domain"/>
    <property type="match status" value="1"/>
</dbReference>
<dbReference type="PANTHER" id="PTHR22550">
    <property type="entry name" value="SPORE GERMINATION PROTEIN"/>
    <property type="match status" value="1"/>
</dbReference>
<sequence>MEIDLSAFHFLRPWWLLALPAAMLLLWLRRAEGGRLGWRSTISPALLPHLIVDAPGSRGPRPIHAVAALLMLAGIAAAGPTWQHDRPPFLDNQAPLIVAVDLSPSMDATDVPPSRLEAVKHKLHDLLVRRAGAKTGLIAYAGSAHLVLPPTDDPALVDLFIQSLSTALISVPGKDAAGALGLAGQVLKADQAGGTVLLVTDGADARQLPQVAQVAKAADFQVLVWAAGTTNGGVLKDARGQARVDAQGRPLLGVFDADGLKQLAQAARAPLGSLTLNDDDLDWVELHAQRHFQEVQDQGQPVHWKDAGYWLCWPLAVLALLGLRRGWNVNWMAGLLLAFGAGVYTPDTRAGPVADAFFTPDQQGRWAYEHHDYAKAASKFQDPYWKGRAAYDAGDYPTALEAFARLNTPEASFYLGNTQARLRSYDAALAAYDQALRLRADFPEARANRELVARLQAAIQAEQQDDDADKPDDVAYDNKKGDGKMMSVEVARASSDDVWLRNLSLSPAGFLKQKFAIEDARNATGVPAAGIPAAGGRP</sequence>
<reference evidence="4 5" key="1">
    <citation type="submission" date="2018-06" db="EMBL/GenBank/DDBJ databases">
        <title>Genomic Encyclopedia of Type Strains, Phase III (KMG-III): the genomes of soil and plant-associated and newly described type strains.</title>
        <authorList>
            <person name="Whitman W."/>
        </authorList>
    </citation>
    <scope>NUCLEOTIDE SEQUENCE [LARGE SCALE GENOMIC DNA]</scope>
    <source>
        <strain evidence="4 5">CECT 7342</strain>
    </source>
</reference>
<evidence type="ECO:0000256" key="2">
    <source>
        <dbReference type="SAM" id="MobiDB-lite"/>
    </source>
</evidence>
<dbReference type="EMBL" id="QNRM01000001">
    <property type="protein sequence ID" value="RBP24296.1"/>
    <property type="molecule type" value="Genomic_DNA"/>
</dbReference>
<keyword evidence="1" id="KW-0802">TPR repeat</keyword>
<dbReference type="InterPro" id="IPR002035">
    <property type="entry name" value="VWF_A"/>
</dbReference>
<organism evidence="4 5">
    <name type="scientific">Achromobacter marplatensis</name>
    <dbReference type="NCBI Taxonomy" id="470868"/>
    <lineage>
        <taxon>Bacteria</taxon>
        <taxon>Pseudomonadati</taxon>
        <taxon>Pseudomonadota</taxon>
        <taxon>Betaproteobacteria</taxon>
        <taxon>Burkholderiales</taxon>
        <taxon>Alcaligenaceae</taxon>
        <taxon>Achromobacter</taxon>
    </lineage>
</organism>
<feature type="repeat" description="TPR" evidence="1">
    <location>
        <begin position="409"/>
        <end position="442"/>
    </location>
</feature>
<dbReference type="InterPro" id="IPR036465">
    <property type="entry name" value="vWFA_dom_sf"/>
</dbReference>
<dbReference type="PROSITE" id="PS50005">
    <property type="entry name" value="TPR"/>
    <property type="match status" value="1"/>
</dbReference>
<proteinExistence type="predicted"/>
<evidence type="ECO:0000259" key="3">
    <source>
        <dbReference type="SMART" id="SM00327"/>
    </source>
</evidence>
<feature type="region of interest" description="Disordered" evidence="2">
    <location>
        <begin position="461"/>
        <end position="481"/>
    </location>
</feature>
<dbReference type="SMART" id="SM00028">
    <property type="entry name" value="TPR"/>
    <property type="match status" value="1"/>
</dbReference>
<evidence type="ECO:0000313" key="5">
    <source>
        <dbReference type="Proteomes" id="UP000252124"/>
    </source>
</evidence>
<evidence type="ECO:0000313" key="4">
    <source>
        <dbReference type="EMBL" id="RBP24296.1"/>
    </source>
</evidence>
<comment type="caution">
    <text evidence="4">The sequence shown here is derived from an EMBL/GenBank/DDBJ whole genome shotgun (WGS) entry which is preliminary data.</text>
</comment>
<name>A0ABX9GIA4_9BURK</name>
<dbReference type="Proteomes" id="UP000252124">
    <property type="component" value="Unassembled WGS sequence"/>
</dbReference>
<dbReference type="RefSeq" id="WP_088587400.1">
    <property type="nucleotide sequence ID" value="NZ_CADIJU010000001.1"/>
</dbReference>
<dbReference type="InterPro" id="IPR019734">
    <property type="entry name" value="TPR_rpt"/>
</dbReference>
<dbReference type="InterPro" id="IPR050768">
    <property type="entry name" value="UPF0353/GerABKA_families"/>
</dbReference>
<keyword evidence="5" id="KW-1185">Reference proteome</keyword>
<dbReference type="Gene3D" id="1.25.40.10">
    <property type="entry name" value="Tetratricopeptide repeat domain"/>
    <property type="match status" value="1"/>
</dbReference>
<feature type="compositionally biased region" description="Basic and acidic residues" evidence="2">
    <location>
        <begin position="471"/>
        <end position="481"/>
    </location>
</feature>
<dbReference type="GeneID" id="99728770"/>
<evidence type="ECO:0000256" key="1">
    <source>
        <dbReference type="PROSITE-ProRule" id="PRU00339"/>
    </source>
</evidence>
<accession>A0ABX9GIA4</accession>
<protein>
    <submittedName>
        <fullName evidence="4">Ca-activated chloride channel family protein</fullName>
    </submittedName>
</protein>
<feature type="domain" description="VWFA" evidence="3">
    <location>
        <begin position="93"/>
        <end position="275"/>
    </location>
</feature>
<dbReference type="SUPFAM" id="SSF53300">
    <property type="entry name" value="vWA-like"/>
    <property type="match status" value="1"/>
</dbReference>
<dbReference type="InterPro" id="IPR011990">
    <property type="entry name" value="TPR-like_helical_dom_sf"/>
</dbReference>
<gene>
    <name evidence="4" type="ORF">DFP87_101806</name>
</gene>
<dbReference type="Pfam" id="PF13519">
    <property type="entry name" value="VWA_2"/>
    <property type="match status" value="1"/>
</dbReference>
<dbReference type="PANTHER" id="PTHR22550:SF14">
    <property type="entry name" value="VWFA DOMAIN-CONTAINING PROTEIN"/>
    <property type="match status" value="1"/>
</dbReference>
<dbReference type="SUPFAM" id="SSF48452">
    <property type="entry name" value="TPR-like"/>
    <property type="match status" value="1"/>
</dbReference>
<dbReference type="SMART" id="SM00327">
    <property type="entry name" value="VWA"/>
    <property type="match status" value="1"/>
</dbReference>